<evidence type="ECO:0000313" key="6">
    <source>
        <dbReference type="EMBL" id="UZJ25270.1"/>
    </source>
</evidence>
<dbReference type="PANTHER" id="PTHR30055:SF174">
    <property type="entry name" value="TRANSCRIPTIONAL REGULATORY PROTEIN (PROBABLY TETR-FAMILY)-RELATED"/>
    <property type="match status" value="1"/>
</dbReference>
<dbReference type="PANTHER" id="PTHR30055">
    <property type="entry name" value="HTH-TYPE TRANSCRIPTIONAL REGULATOR RUTR"/>
    <property type="match status" value="1"/>
</dbReference>
<keyword evidence="2 4" id="KW-0238">DNA-binding</keyword>
<keyword evidence="7" id="KW-1185">Reference proteome</keyword>
<dbReference type="InterPro" id="IPR054129">
    <property type="entry name" value="DesT_TetR_C"/>
</dbReference>
<dbReference type="SUPFAM" id="SSF48498">
    <property type="entry name" value="Tetracyclin repressor-like, C-terminal domain"/>
    <property type="match status" value="1"/>
</dbReference>
<proteinExistence type="predicted"/>
<dbReference type="Gene3D" id="1.10.357.10">
    <property type="entry name" value="Tetracycline Repressor, domain 2"/>
    <property type="match status" value="1"/>
</dbReference>
<reference evidence="6" key="1">
    <citation type="submission" date="2022-10" db="EMBL/GenBank/DDBJ databases">
        <title>Rhodococcus sp.75.</title>
        <authorList>
            <person name="Sun M."/>
        </authorList>
    </citation>
    <scope>NUCLEOTIDE SEQUENCE</scope>
    <source>
        <strain evidence="6">75</strain>
    </source>
</reference>
<dbReference type="InterPro" id="IPR009057">
    <property type="entry name" value="Homeodomain-like_sf"/>
</dbReference>
<feature type="DNA-binding region" description="H-T-H motif" evidence="4">
    <location>
        <begin position="34"/>
        <end position="53"/>
    </location>
</feature>
<keyword evidence="1" id="KW-0805">Transcription regulation</keyword>
<evidence type="ECO:0000256" key="1">
    <source>
        <dbReference type="ARBA" id="ARBA00023015"/>
    </source>
</evidence>
<dbReference type="InterPro" id="IPR050109">
    <property type="entry name" value="HTH-type_TetR-like_transc_reg"/>
</dbReference>
<dbReference type="Pfam" id="PF21943">
    <property type="entry name" value="TetR_C_46"/>
    <property type="match status" value="1"/>
</dbReference>
<dbReference type="EMBL" id="CP110615">
    <property type="protein sequence ID" value="UZJ25270.1"/>
    <property type="molecule type" value="Genomic_DNA"/>
</dbReference>
<feature type="domain" description="HTH tetR-type" evidence="5">
    <location>
        <begin position="11"/>
        <end position="71"/>
    </location>
</feature>
<evidence type="ECO:0000256" key="2">
    <source>
        <dbReference type="ARBA" id="ARBA00023125"/>
    </source>
</evidence>
<accession>A0ABY6P0T3</accession>
<dbReference type="RefSeq" id="WP_265383376.1">
    <property type="nucleotide sequence ID" value="NZ_CP110615.1"/>
</dbReference>
<protein>
    <submittedName>
        <fullName evidence="6">TetR/AcrR family transcriptional regulator</fullName>
    </submittedName>
</protein>
<dbReference type="InterPro" id="IPR001647">
    <property type="entry name" value="HTH_TetR"/>
</dbReference>
<gene>
    <name evidence="6" type="ORF">RHODO2019_01890</name>
</gene>
<evidence type="ECO:0000259" key="5">
    <source>
        <dbReference type="PROSITE" id="PS50977"/>
    </source>
</evidence>
<dbReference type="Proteomes" id="UP001164965">
    <property type="component" value="Chromosome"/>
</dbReference>
<dbReference type="PROSITE" id="PS50977">
    <property type="entry name" value="HTH_TETR_2"/>
    <property type="match status" value="1"/>
</dbReference>
<sequence>MSTDRKRLTPEARRAQLLALGVEMLATRTLDQLSVEEIAEQAGVSRGLLFHYFSSKQDFHLAVVREISRAMLEATEPDPALPALEAVRDSVSSFVDFVGENRDAYLALLRGPASSDPAMREVFDATRSAMAERTLRAVSGFGVTTGARERLAVRGWIAFTEETVVSWLSGEDLDREELLDLVTSAFVVLQPPGTLS</sequence>
<evidence type="ECO:0000256" key="4">
    <source>
        <dbReference type="PROSITE-ProRule" id="PRU00335"/>
    </source>
</evidence>
<dbReference type="Pfam" id="PF00440">
    <property type="entry name" value="TetR_N"/>
    <property type="match status" value="1"/>
</dbReference>
<organism evidence="6 7">
    <name type="scientific">Rhodococcus antarcticus</name>
    <dbReference type="NCBI Taxonomy" id="2987751"/>
    <lineage>
        <taxon>Bacteria</taxon>
        <taxon>Bacillati</taxon>
        <taxon>Actinomycetota</taxon>
        <taxon>Actinomycetes</taxon>
        <taxon>Mycobacteriales</taxon>
        <taxon>Nocardiaceae</taxon>
        <taxon>Rhodococcus</taxon>
    </lineage>
</organism>
<evidence type="ECO:0000256" key="3">
    <source>
        <dbReference type="ARBA" id="ARBA00023163"/>
    </source>
</evidence>
<name>A0ABY6P0T3_9NOCA</name>
<dbReference type="SUPFAM" id="SSF46689">
    <property type="entry name" value="Homeodomain-like"/>
    <property type="match status" value="1"/>
</dbReference>
<dbReference type="InterPro" id="IPR036271">
    <property type="entry name" value="Tet_transcr_reg_TetR-rel_C_sf"/>
</dbReference>
<evidence type="ECO:0000313" key="7">
    <source>
        <dbReference type="Proteomes" id="UP001164965"/>
    </source>
</evidence>
<keyword evidence="3" id="KW-0804">Transcription</keyword>